<dbReference type="GO" id="GO:0005737">
    <property type="term" value="C:cytoplasm"/>
    <property type="evidence" value="ECO:0007669"/>
    <property type="project" value="TreeGrafter"/>
</dbReference>
<sequence length="360" mass="38506">MGDSIQTADPRPLSVLVVGANGYLGLAICRAFLRAAARVYGLVRRPSAAHDLAANEVIPIVSDLADVAGTLRKVLSHSLRWDVIVTCTEPAKTDPAVETQHWNTVLKLVVGLGEASSCGSRRPFVLWSSGCKDYGTTGLHGDPDLQPHTETSPLDAPPPIRGRTDAAAPVFDVAVVRATPVYGYSGSYFGAAFEYASRAAAARDQHENGQNTLDFAADPGTILHSLHVDDCAEAYVALAAKVLSDEVAGKVFNVSGRRYETLKEVGDALAAEYGFTGGARFGLGPGEIPADDMRGLLVFGWSQWVDSDKIRQVTGWADRRPLFSENVGVYRLAYEAAKTQGSDNVGSISRRMAGDWGERK</sequence>
<evidence type="ECO:0000259" key="1">
    <source>
        <dbReference type="Pfam" id="PF01370"/>
    </source>
</evidence>
<evidence type="ECO:0000313" key="2">
    <source>
        <dbReference type="EMBL" id="KAF6828590.1"/>
    </source>
</evidence>
<dbReference type="SUPFAM" id="SSF51735">
    <property type="entry name" value="NAD(P)-binding Rossmann-fold domains"/>
    <property type="match status" value="1"/>
</dbReference>
<dbReference type="PANTHER" id="PTHR48079">
    <property type="entry name" value="PROTEIN YEEZ"/>
    <property type="match status" value="1"/>
</dbReference>
<dbReference type="Gene3D" id="3.40.50.720">
    <property type="entry name" value="NAD(P)-binding Rossmann-like Domain"/>
    <property type="match status" value="1"/>
</dbReference>
<name>A0A8H6NDG9_9PEZI</name>
<evidence type="ECO:0000313" key="3">
    <source>
        <dbReference type="Proteomes" id="UP000654918"/>
    </source>
</evidence>
<dbReference type="Pfam" id="PF01370">
    <property type="entry name" value="Epimerase"/>
    <property type="match status" value="1"/>
</dbReference>
<dbReference type="InterPro" id="IPR001509">
    <property type="entry name" value="Epimerase_deHydtase"/>
</dbReference>
<proteinExistence type="predicted"/>
<protein>
    <submittedName>
        <fullName evidence="2">NAD dependent epimerase</fullName>
    </submittedName>
</protein>
<reference evidence="2" key="1">
    <citation type="journal article" date="2020" name="Phytopathology">
        <title>Genome Sequence Resources of Colletotrichum truncatum, C. plurivorum, C. musicola, and C. sojae: Four Species Pathogenic to Soybean (Glycine max).</title>
        <authorList>
            <person name="Rogerio F."/>
            <person name="Boufleur T.R."/>
            <person name="Ciampi-Guillardi M."/>
            <person name="Sukno S.A."/>
            <person name="Thon M.R."/>
            <person name="Massola Junior N.S."/>
            <person name="Baroncelli R."/>
        </authorList>
    </citation>
    <scope>NUCLEOTIDE SEQUENCE</scope>
    <source>
        <strain evidence="2">LFN00145</strain>
    </source>
</reference>
<dbReference type="PANTHER" id="PTHR48079:SF3">
    <property type="entry name" value="NAD-DEPENDENT EPIMERASE_DEHYDRATASE DOMAIN-CONTAINING PROTEIN"/>
    <property type="match status" value="1"/>
</dbReference>
<dbReference type="GO" id="GO:0004029">
    <property type="term" value="F:aldehyde dehydrogenase (NAD+) activity"/>
    <property type="evidence" value="ECO:0007669"/>
    <property type="project" value="TreeGrafter"/>
</dbReference>
<comment type="caution">
    <text evidence="2">The sequence shown here is derived from an EMBL/GenBank/DDBJ whole genome shotgun (WGS) entry which is preliminary data.</text>
</comment>
<feature type="domain" description="NAD-dependent epimerase/dehydratase" evidence="1">
    <location>
        <begin position="15"/>
        <end position="136"/>
    </location>
</feature>
<dbReference type="Proteomes" id="UP000654918">
    <property type="component" value="Unassembled WGS sequence"/>
</dbReference>
<accession>A0A8H6NDG9</accession>
<dbReference type="InterPro" id="IPR036291">
    <property type="entry name" value="NAD(P)-bd_dom_sf"/>
</dbReference>
<organism evidence="2 3">
    <name type="scientific">Colletotrichum plurivorum</name>
    <dbReference type="NCBI Taxonomy" id="2175906"/>
    <lineage>
        <taxon>Eukaryota</taxon>
        <taxon>Fungi</taxon>
        <taxon>Dikarya</taxon>
        <taxon>Ascomycota</taxon>
        <taxon>Pezizomycotina</taxon>
        <taxon>Sordariomycetes</taxon>
        <taxon>Hypocreomycetidae</taxon>
        <taxon>Glomerellales</taxon>
        <taxon>Glomerellaceae</taxon>
        <taxon>Colletotrichum</taxon>
        <taxon>Colletotrichum orchidearum species complex</taxon>
    </lineage>
</organism>
<dbReference type="InterPro" id="IPR051783">
    <property type="entry name" value="NAD(P)-dependent_oxidoreduct"/>
</dbReference>
<dbReference type="EMBL" id="WIGO01000120">
    <property type="protein sequence ID" value="KAF6828590.1"/>
    <property type="molecule type" value="Genomic_DNA"/>
</dbReference>
<dbReference type="AlphaFoldDB" id="A0A8H6NDG9"/>
<keyword evidence="3" id="KW-1185">Reference proteome</keyword>
<gene>
    <name evidence="2" type="ORF">CPLU01_08459</name>
</gene>